<dbReference type="EMBL" id="JACJJW010000001">
    <property type="protein sequence ID" value="MBM6757213.1"/>
    <property type="molecule type" value="Genomic_DNA"/>
</dbReference>
<keyword evidence="2" id="KW-0547">Nucleotide-binding</keyword>
<dbReference type="PANTHER" id="PTHR43023:SF6">
    <property type="entry name" value="INTERMEMBRANE PHOSPHOLIPID TRANSPORT SYSTEM ATP-BINDING PROTEIN MLAF"/>
    <property type="match status" value="1"/>
</dbReference>
<evidence type="ECO:0000313" key="6">
    <source>
        <dbReference type="Proteomes" id="UP000703295"/>
    </source>
</evidence>
<dbReference type="Gene3D" id="3.40.50.300">
    <property type="entry name" value="P-loop containing nucleotide triphosphate hydrolases"/>
    <property type="match status" value="1"/>
</dbReference>
<dbReference type="PANTHER" id="PTHR43023">
    <property type="entry name" value="PROTEIN TRIGALACTOSYLDIACYLGLYCEROL 3, CHLOROPLASTIC"/>
    <property type="match status" value="1"/>
</dbReference>
<dbReference type="InterPro" id="IPR003439">
    <property type="entry name" value="ABC_transporter-like_ATP-bd"/>
</dbReference>
<dbReference type="Proteomes" id="UP000703295">
    <property type="component" value="Unassembled WGS sequence"/>
</dbReference>
<name>A0ABS2ERL8_9BACE</name>
<dbReference type="SMART" id="SM00382">
    <property type="entry name" value="AAA"/>
    <property type="match status" value="1"/>
</dbReference>
<dbReference type="PROSITE" id="PS00211">
    <property type="entry name" value="ABC_TRANSPORTER_1"/>
    <property type="match status" value="1"/>
</dbReference>
<dbReference type="SUPFAM" id="SSF52540">
    <property type="entry name" value="P-loop containing nucleoside triphosphate hydrolases"/>
    <property type="match status" value="1"/>
</dbReference>
<keyword evidence="6" id="KW-1185">Reference proteome</keyword>
<organism evidence="5 6">
    <name type="scientific">Bacteroides mediterraneensis</name>
    <dbReference type="NCBI Taxonomy" id="1841856"/>
    <lineage>
        <taxon>Bacteria</taxon>
        <taxon>Pseudomonadati</taxon>
        <taxon>Bacteroidota</taxon>
        <taxon>Bacteroidia</taxon>
        <taxon>Bacteroidales</taxon>
        <taxon>Bacteroidaceae</taxon>
        <taxon>Bacteroides</taxon>
    </lineage>
</organism>
<evidence type="ECO:0000256" key="1">
    <source>
        <dbReference type="ARBA" id="ARBA00022448"/>
    </source>
</evidence>
<dbReference type="InterPro" id="IPR003593">
    <property type="entry name" value="AAA+_ATPase"/>
</dbReference>
<dbReference type="RefSeq" id="WP_204473719.1">
    <property type="nucleotide sequence ID" value="NZ_JACJJW010000001.1"/>
</dbReference>
<dbReference type="InterPro" id="IPR027417">
    <property type="entry name" value="P-loop_NTPase"/>
</dbReference>
<dbReference type="PROSITE" id="PS50893">
    <property type="entry name" value="ABC_TRANSPORTER_2"/>
    <property type="match status" value="1"/>
</dbReference>
<evidence type="ECO:0000256" key="3">
    <source>
        <dbReference type="ARBA" id="ARBA00022840"/>
    </source>
</evidence>
<proteinExistence type="predicted"/>
<accession>A0ABS2ERL8</accession>
<keyword evidence="1" id="KW-0813">Transport</keyword>
<dbReference type="GO" id="GO:0005524">
    <property type="term" value="F:ATP binding"/>
    <property type="evidence" value="ECO:0007669"/>
    <property type="project" value="UniProtKB-KW"/>
</dbReference>
<dbReference type="Pfam" id="PF00005">
    <property type="entry name" value="ABC_tran"/>
    <property type="match status" value="1"/>
</dbReference>
<evidence type="ECO:0000259" key="4">
    <source>
        <dbReference type="PROSITE" id="PS50893"/>
    </source>
</evidence>
<dbReference type="InterPro" id="IPR017871">
    <property type="entry name" value="ABC_transporter-like_CS"/>
</dbReference>
<evidence type="ECO:0000256" key="2">
    <source>
        <dbReference type="ARBA" id="ARBA00022741"/>
    </source>
</evidence>
<reference evidence="5 6" key="1">
    <citation type="journal article" date="2021" name="Sci. Rep.">
        <title>The distribution of antibiotic resistance genes in chicken gut microbiota commensals.</title>
        <authorList>
            <person name="Juricova H."/>
            <person name="Matiasovicova J."/>
            <person name="Kubasova T."/>
            <person name="Cejkova D."/>
            <person name="Rychlik I."/>
        </authorList>
    </citation>
    <scope>NUCLEOTIDE SEQUENCE [LARGE SCALE GENOMIC DNA]</scope>
    <source>
        <strain evidence="5 6">An801</strain>
    </source>
</reference>
<sequence length="257" mass="29072">MIQLKSICKSFEGRMVLENIDFSFDSGKTNLIIGQSGSGKTVLMKCIVGLLTPECGEILYDGRNLLEMGKKEKKALRREMGMIFQSAALFDSLSVLENVMFPLDMFSNDTYRDRVKRAQFCLDRVNLLDAQSKYPGEISGGMQKRVAIARAIALQPRYLFCDEPNSGLDPKTSLVIDELIHSITTEYKITTIINTHDMNSVMGIGDSILYIYQGHKEWEGTKDEVFNATNERLNNFIFASDLLQKVKKEENNKAQKL</sequence>
<protein>
    <submittedName>
        <fullName evidence="5">ATP-binding cassette domain-containing protein</fullName>
    </submittedName>
</protein>
<feature type="domain" description="ABC transporter" evidence="4">
    <location>
        <begin position="2"/>
        <end position="238"/>
    </location>
</feature>
<gene>
    <name evidence="5" type="ORF">H6A31_00645</name>
</gene>
<comment type="caution">
    <text evidence="5">The sequence shown here is derived from an EMBL/GenBank/DDBJ whole genome shotgun (WGS) entry which is preliminary data.</text>
</comment>
<keyword evidence="3 5" id="KW-0067">ATP-binding</keyword>
<evidence type="ECO:0000313" key="5">
    <source>
        <dbReference type="EMBL" id="MBM6757213.1"/>
    </source>
</evidence>